<evidence type="ECO:0000313" key="4">
    <source>
        <dbReference type="Proteomes" id="UP001525379"/>
    </source>
</evidence>
<evidence type="ECO:0000259" key="2">
    <source>
        <dbReference type="Pfam" id="PF03703"/>
    </source>
</evidence>
<accession>A0ABT2HW00</accession>
<name>A0ABT2HW00_9MICO</name>
<organism evidence="3 4">
    <name type="scientific">Pseudoclavibacter albus</name>
    <dbReference type="NCBI Taxonomy" id="272241"/>
    <lineage>
        <taxon>Bacteria</taxon>
        <taxon>Bacillati</taxon>
        <taxon>Actinomycetota</taxon>
        <taxon>Actinomycetes</taxon>
        <taxon>Micrococcales</taxon>
        <taxon>Microbacteriaceae</taxon>
        <taxon>Pseudoclavibacter</taxon>
    </lineage>
</organism>
<dbReference type="PANTHER" id="PTHR37938:SF1">
    <property type="entry name" value="BLL0215 PROTEIN"/>
    <property type="match status" value="1"/>
</dbReference>
<dbReference type="InterPro" id="IPR005182">
    <property type="entry name" value="YdbS-like_PH"/>
</dbReference>
<proteinExistence type="predicted"/>
<keyword evidence="4" id="KW-1185">Reference proteome</keyword>
<feature type="transmembrane region" description="Helical" evidence="1">
    <location>
        <begin position="25"/>
        <end position="45"/>
    </location>
</feature>
<comment type="caution">
    <text evidence="3">The sequence shown here is derived from an EMBL/GenBank/DDBJ whole genome shotgun (WGS) entry which is preliminary data.</text>
</comment>
<keyword evidence="1" id="KW-0472">Membrane</keyword>
<keyword evidence="1" id="KW-0812">Transmembrane</keyword>
<dbReference type="RefSeq" id="WP_206394728.1">
    <property type="nucleotide sequence ID" value="NZ_JAFDPW010000001.1"/>
</dbReference>
<protein>
    <submittedName>
        <fullName evidence="3">PH domain-containing protein</fullName>
    </submittedName>
</protein>
<gene>
    <name evidence="3" type="ORF">M3D15_03930</name>
</gene>
<dbReference type="EMBL" id="JALXSQ010000010">
    <property type="protein sequence ID" value="MCT2042485.1"/>
    <property type="molecule type" value="Genomic_DNA"/>
</dbReference>
<evidence type="ECO:0000313" key="3">
    <source>
        <dbReference type="EMBL" id="MCT2042485.1"/>
    </source>
</evidence>
<evidence type="ECO:0000256" key="1">
    <source>
        <dbReference type="SAM" id="Phobius"/>
    </source>
</evidence>
<sequence>MSPRNTHLGQDEVQIAHLRTHPKRIFGPVLLGLVLLIAAAAGAMLLPPTVSPEMGPWVVGGIWIVAAILIIVIVVPSVLRWLTTTYIVTTRRIMTRRGLLTRHGHDIPIRSISAVSTERSLSDRLFGCGTLMLATSAEQPVRLDDVPNVQSLEVQISELLAAPLQA</sequence>
<reference evidence="3 4" key="1">
    <citation type="submission" date="2022-04" db="EMBL/GenBank/DDBJ databases">
        <title>Human microbiome associated bacterial genomes.</title>
        <authorList>
            <person name="Sandstrom S."/>
            <person name="Salamzade R."/>
            <person name="Kalan L.R."/>
        </authorList>
    </citation>
    <scope>NUCLEOTIDE SEQUENCE [LARGE SCALE GENOMIC DNA]</scope>
    <source>
        <strain evidence="4">p3-SID1799</strain>
    </source>
</reference>
<dbReference type="Pfam" id="PF03703">
    <property type="entry name" value="bPH_2"/>
    <property type="match status" value="1"/>
</dbReference>
<dbReference type="Proteomes" id="UP001525379">
    <property type="component" value="Unassembled WGS sequence"/>
</dbReference>
<feature type="transmembrane region" description="Helical" evidence="1">
    <location>
        <begin position="57"/>
        <end position="82"/>
    </location>
</feature>
<dbReference type="PANTHER" id="PTHR37938">
    <property type="entry name" value="BLL0215 PROTEIN"/>
    <property type="match status" value="1"/>
</dbReference>
<feature type="domain" description="YdbS-like PH" evidence="2">
    <location>
        <begin position="81"/>
        <end position="153"/>
    </location>
</feature>
<keyword evidence="1" id="KW-1133">Transmembrane helix</keyword>